<dbReference type="Proteomes" id="UP000035720">
    <property type="component" value="Unassembled WGS sequence"/>
</dbReference>
<dbReference type="EMBL" id="CAJC01000124">
    <property type="protein sequence ID" value="CCI52784.1"/>
    <property type="molecule type" value="Genomic_DNA"/>
</dbReference>
<gene>
    <name evidence="1" type="ORF">BN13_210008</name>
</gene>
<name>A0A077M887_9MICO</name>
<keyword evidence="2" id="KW-1185">Reference proteome</keyword>
<protein>
    <submittedName>
        <fullName evidence="1">Uncharacterized protein</fullName>
    </submittedName>
</protein>
<accession>A0A077M887</accession>
<organism evidence="1 2">
    <name type="scientific">Nostocoides jenkinsii Ben 74</name>
    <dbReference type="NCBI Taxonomy" id="1193518"/>
    <lineage>
        <taxon>Bacteria</taxon>
        <taxon>Bacillati</taxon>
        <taxon>Actinomycetota</taxon>
        <taxon>Actinomycetes</taxon>
        <taxon>Micrococcales</taxon>
        <taxon>Intrasporangiaceae</taxon>
        <taxon>Nostocoides</taxon>
    </lineage>
</organism>
<evidence type="ECO:0000313" key="1">
    <source>
        <dbReference type="EMBL" id="CCI52784.1"/>
    </source>
</evidence>
<comment type="caution">
    <text evidence="1">The sequence shown here is derived from an EMBL/GenBank/DDBJ whole genome shotgun (WGS) entry which is preliminary data.</text>
</comment>
<dbReference type="STRING" id="1193518.BN13_210008"/>
<sequence>MSSFDLTVPSGWLRLDPRDPDPATLERLASPQARGVSRPDWDAVGAALIGQLQQMCASLAESGSLIVLMPDPTNPLALWQPVISLGPITWGEGVEPMAVLAGLTANDPSAHVYPLDVAVAVRTHASTTVPTTDVVSAASRLGVSNPGGLIGRDAEAELLITREQFRYVIGIPSDAQAWVEATCVATVPRLPDQPDPMPMLQELFDDLLASFEWTP</sequence>
<evidence type="ECO:0000313" key="2">
    <source>
        <dbReference type="Proteomes" id="UP000035720"/>
    </source>
</evidence>
<proteinExistence type="predicted"/>
<reference evidence="1 2" key="1">
    <citation type="journal article" date="2013" name="ISME J.">
        <title>A metabolic model for members of the genus Tetrasphaera involved in enhanced biological phosphorus removal.</title>
        <authorList>
            <person name="Kristiansen R."/>
            <person name="Nguyen H.T.T."/>
            <person name="Saunders A.M."/>
            <person name="Nielsen J.L."/>
            <person name="Wimmer R."/>
            <person name="Le V.Q."/>
            <person name="McIlroy S.J."/>
            <person name="Petrovski S."/>
            <person name="Seviour R.J."/>
            <person name="Calteau A."/>
            <person name="Nielsen K.L."/>
            <person name="Nielsen P.H."/>
        </authorList>
    </citation>
    <scope>NUCLEOTIDE SEQUENCE [LARGE SCALE GENOMIC DNA]</scope>
    <source>
        <strain evidence="1 2">Ben 74</strain>
    </source>
</reference>
<dbReference type="AlphaFoldDB" id="A0A077M887"/>